<dbReference type="PANTHER" id="PTHR32322">
    <property type="entry name" value="INNER MEMBRANE TRANSPORTER"/>
    <property type="match status" value="1"/>
</dbReference>
<feature type="transmembrane region" description="Helical" evidence="6">
    <location>
        <begin position="187"/>
        <end position="205"/>
    </location>
</feature>
<sequence>MIKNQKTATAFALLAVLMWSTVATAFKITLTHFSALQMLLVSSLVSCLVLIFICYHQKKLTLLKDNFLKKPSFYLLMGAINPFLYYLLLFQAYDLLPAQQAQSLNYTWAITLSLLAVPVLGHKLRRNDIIAILLGYLGALIIATKGDLLTLSFDNPIGVLLALLSTLLWACYWIFNSKNDAEPITSLLLCFLCSLPMILMTVVIFDDIAMTSWKGWLGAAYIGLFEMGLAFVAWLTALKYAESTSKISNLIFISPFVSLLLLSQIIGESIYPATIIGLILIILGLLIQKIK</sequence>
<evidence type="ECO:0000256" key="6">
    <source>
        <dbReference type="SAM" id="Phobius"/>
    </source>
</evidence>
<proteinExistence type="predicted"/>
<keyword evidence="4 6" id="KW-1133">Transmembrane helix</keyword>
<feature type="transmembrane region" description="Helical" evidence="6">
    <location>
        <begin position="35"/>
        <end position="53"/>
    </location>
</feature>
<feature type="transmembrane region" description="Helical" evidence="6">
    <location>
        <begin position="270"/>
        <end position="287"/>
    </location>
</feature>
<dbReference type="InterPro" id="IPR050638">
    <property type="entry name" value="AA-Vitamin_Transporters"/>
</dbReference>
<gene>
    <name evidence="8" type="ORF">V6256_05560</name>
</gene>
<feature type="transmembrane region" description="Helical" evidence="6">
    <location>
        <begin position="73"/>
        <end position="93"/>
    </location>
</feature>
<dbReference type="InterPro" id="IPR000620">
    <property type="entry name" value="EamA_dom"/>
</dbReference>
<comment type="caution">
    <text evidence="8">The sequence shown here is derived from an EMBL/GenBank/DDBJ whole genome shotgun (WGS) entry which is preliminary data.</text>
</comment>
<evidence type="ECO:0000256" key="1">
    <source>
        <dbReference type="ARBA" id="ARBA00004651"/>
    </source>
</evidence>
<dbReference type="Pfam" id="PF00892">
    <property type="entry name" value="EamA"/>
    <property type="match status" value="2"/>
</dbReference>
<evidence type="ECO:0000256" key="5">
    <source>
        <dbReference type="ARBA" id="ARBA00023136"/>
    </source>
</evidence>
<dbReference type="SUPFAM" id="SSF103481">
    <property type="entry name" value="Multidrug resistance efflux transporter EmrE"/>
    <property type="match status" value="2"/>
</dbReference>
<organism evidence="8 9">
    <name type="scientific">Psychromonas aquatilis</name>
    <dbReference type="NCBI Taxonomy" id="2005072"/>
    <lineage>
        <taxon>Bacteria</taxon>
        <taxon>Pseudomonadati</taxon>
        <taxon>Pseudomonadota</taxon>
        <taxon>Gammaproteobacteria</taxon>
        <taxon>Alteromonadales</taxon>
        <taxon>Psychromonadaceae</taxon>
        <taxon>Psychromonas</taxon>
    </lineage>
</organism>
<evidence type="ECO:0000256" key="4">
    <source>
        <dbReference type="ARBA" id="ARBA00022989"/>
    </source>
</evidence>
<feature type="transmembrane region" description="Helical" evidence="6">
    <location>
        <begin position="217"/>
        <end position="235"/>
    </location>
</feature>
<evidence type="ECO:0000256" key="3">
    <source>
        <dbReference type="ARBA" id="ARBA00022692"/>
    </source>
</evidence>
<dbReference type="RefSeq" id="WP_341597082.1">
    <property type="nucleotide sequence ID" value="NZ_JBAKAZ010000014.1"/>
</dbReference>
<feature type="transmembrane region" description="Helical" evidence="6">
    <location>
        <begin position="247"/>
        <end position="264"/>
    </location>
</feature>
<comment type="subcellular location">
    <subcellularLocation>
        <location evidence="1">Cell membrane</location>
        <topology evidence="1">Multi-pass membrane protein</topology>
    </subcellularLocation>
</comment>
<feature type="transmembrane region" description="Helical" evidence="6">
    <location>
        <begin position="157"/>
        <end position="175"/>
    </location>
</feature>
<keyword evidence="5 6" id="KW-0472">Membrane</keyword>
<dbReference type="Proteomes" id="UP001369082">
    <property type="component" value="Unassembled WGS sequence"/>
</dbReference>
<keyword evidence="3 6" id="KW-0812">Transmembrane</keyword>
<dbReference type="EMBL" id="JBAKAZ010000014">
    <property type="protein sequence ID" value="MEL0629068.1"/>
    <property type="molecule type" value="Genomic_DNA"/>
</dbReference>
<keyword evidence="2" id="KW-1003">Cell membrane</keyword>
<evidence type="ECO:0000313" key="8">
    <source>
        <dbReference type="EMBL" id="MEL0629068.1"/>
    </source>
</evidence>
<keyword evidence="9" id="KW-1185">Reference proteome</keyword>
<dbReference type="PANTHER" id="PTHR32322:SF18">
    <property type="entry name" value="S-ADENOSYLMETHIONINE_S-ADENOSYLHOMOCYSTEINE TRANSPORTER"/>
    <property type="match status" value="1"/>
</dbReference>
<name>A0ABU9GP36_9GAMM</name>
<dbReference type="InterPro" id="IPR037185">
    <property type="entry name" value="EmrE-like"/>
</dbReference>
<accession>A0ABU9GP36</accession>
<feature type="domain" description="EamA" evidence="7">
    <location>
        <begin position="157"/>
        <end position="287"/>
    </location>
</feature>
<reference evidence="8 9" key="1">
    <citation type="submission" date="2024-02" db="EMBL/GenBank/DDBJ databases">
        <title>Bacteria isolated from the canopy kelp, Nereocystis luetkeana.</title>
        <authorList>
            <person name="Pfister C.A."/>
            <person name="Younker I.T."/>
            <person name="Light S.H."/>
        </authorList>
    </citation>
    <scope>NUCLEOTIDE SEQUENCE [LARGE SCALE GENOMIC DNA]</scope>
    <source>
        <strain evidence="8 9">TI.1.05</strain>
    </source>
</reference>
<feature type="transmembrane region" description="Helical" evidence="6">
    <location>
        <begin position="129"/>
        <end position="151"/>
    </location>
</feature>
<evidence type="ECO:0000259" key="7">
    <source>
        <dbReference type="Pfam" id="PF00892"/>
    </source>
</evidence>
<feature type="transmembrane region" description="Helical" evidence="6">
    <location>
        <begin position="105"/>
        <end position="122"/>
    </location>
</feature>
<feature type="domain" description="EamA" evidence="7">
    <location>
        <begin position="10"/>
        <end position="143"/>
    </location>
</feature>
<protein>
    <submittedName>
        <fullName evidence="8">DMT family transporter</fullName>
    </submittedName>
</protein>
<evidence type="ECO:0000256" key="2">
    <source>
        <dbReference type="ARBA" id="ARBA00022475"/>
    </source>
</evidence>
<evidence type="ECO:0000313" key="9">
    <source>
        <dbReference type="Proteomes" id="UP001369082"/>
    </source>
</evidence>